<reference evidence="2 3" key="1">
    <citation type="submission" date="2019-07" db="EMBL/GenBank/DDBJ databases">
        <title>Draft genome sequences of 15 bacterial species constituting the stable defined intestinal microbiota of the GM15 gnotobiotic mouse model.</title>
        <authorList>
            <person name="Elie C."/>
            <person name="Mathieu A."/>
            <person name="Saliou A."/>
            <person name="Darnaud M."/>
            <person name="Leulier F."/>
            <person name="Tamellini A."/>
        </authorList>
    </citation>
    <scope>NUCLEOTIDE SEQUENCE [LARGE SCALE GENOMIC DNA]</scope>
    <source>
        <strain evidence="3">ASF 502</strain>
    </source>
</reference>
<dbReference type="Proteomes" id="UP000474104">
    <property type="component" value="Unassembled WGS sequence"/>
</dbReference>
<sequence>MADVIMEGLTEYAELAADVMKDCVRKAGDTVKREAKAGAPVKTGRYKKSWAVRRQRETSNVLEVVVHSRDRYQLTHLLEKGHAKRGGGRVKAVPHIAPAEEKGVRELEEGIKRGLSK</sequence>
<comment type="caution">
    <text evidence="2">The sequence shown here is derived from an EMBL/GenBank/DDBJ whole genome shotgun (WGS) entry which is preliminary data.</text>
</comment>
<evidence type="ECO:0000313" key="3">
    <source>
        <dbReference type="Proteomes" id="UP000474104"/>
    </source>
</evidence>
<dbReference type="OrthoDB" id="1696709at2"/>
<dbReference type="AlphaFoldDB" id="A0A9X5C920"/>
<name>A0A9X5C920_9FIRM</name>
<dbReference type="EMBL" id="VIRB01000045">
    <property type="protein sequence ID" value="NDO68367.1"/>
    <property type="molecule type" value="Genomic_DNA"/>
</dbReference>
<protein>
    <submittedName>
        <fullName evidence="2">HK97 gp10 family phage protein</fullName>
    </submittedName>
</protein>
<dbReference type="Pfam" id="PF04883">
    <property type="entry name" value="HK97-gp10_like"/>
    <property type="match status" value="1"/>
</dbReference>
<proteinExistence type="predicted"/>
<dbReference type="RefSeq" id="WP_044934781.1">
    <property type="nucleotide sequence ID" value="NZ_VIRB01000045.1"/>
</dbReference>
<evidence type="ECO:0000256" key="1">
    <source>
        <dbReference type="SAM" id="MobiDB-lite"/>
    </source>
</evidence>
<dbReference type="InterPro" id="IPR010064">
    <property type="entry name" value="HK97-gp10_tail"/>
</dbReference>
<feature type="region of interest" description="Disordered" evidence="1">
    <location>
        <begin position="83"/>
        <end position="117"/>
    </location>
</feature>
<accession>A0A9X5C920</accession>
<feature type="compositionally biased region" description="Basic and acidic residues" evidence="1">
    <location>
        <begin position="98"/>
        <end position="117"/>
    </location>
</feature>
<evidence type="ECO:0000313" key="2">
    <source>
        <dbReference type="EMBL" id="NDO68367.1"/>
    </source>
</evidence>
<gene>
    <name evidence="2" type="ORF">FMM80_06560</name>
</gene>
<organism evidence="2 3">
    <name type="scientific">Schaedlerella arabinosiphila</name>
    <dbReference type="NCBI Taxonomy" id="2044587"/>
    <lineage>
        <taxon>Bacteria</taxon>
        <taxon>Bacillati</taxon>
        <taxon>Bacillota</taxon>
        <taxon>Clostridia</taxon>
        <taxon>Lachnospirales</taxon>
        <taxon>Lachnospiraceae</taxon>
        <taxon>Schaedlerella</taxon>
    </lineage>
</organism>